<proteinExistence type="predicted"/>
<keyword evidence="2" id="KW-1185">Reference proteome</keyword>
<gene>
    <name evidence="1" type="ORF">CSSPJE1EN1_LOCUS3572</name>
</gene>
<dbReference type="Gene3D" id="2.40.150.20">
    <property type="entry name" value="Ribosomal protein L14"/>
    <property type="match status" value="2"/>
</dbReference>
<dbReference type="PANTHER" id="PTHR11761">
    <property type="entry name" value="50S/60S RIBOSOMAL PROTEIN L14/L23"/>
    <property type="match status" value="1"/>
</dbReference>
<evidence type="ECO:0000313" key="2">
    <source>
        <dbReference type="Proteomes" id="UP001497444"/>
    </source>
</evidence>
<organism evidence="1 2">
    <name type="scientific">Sphagnum jensenii</name>
    <dbReference type="NCBI Taxonomy" id="128206"/>
    <lineage>
        <taxon>Eukaryota</taxon>
        <taxon>Viridiplantae</taxon>
        <taxon>Streptophyta</taxon>
        <taxon>Embryophyta</taxon>
        <taxon>Bryophyta</taxon>
        <taxon>Sphagnophytina</taxon>
        <taxon>Sphagnopsida</taxon>
        <taxon>Sphagnales</taxon>
        <taxon>Sphagnaceae</taxon>
        <taxon>Sphagnum</taxon>
    </lineage>
</organism>
<name>A0ABP0VUC4_9BRYO</name>
<evidence type="ECO:0000313" key="1">
    <source>
        <dbReference type="EMBL" id="CAK9258094.1"/>
    </source>
</evidence>
<sequence>MIQTQTYLNVTDNSGARKLICIRVLRAKGNPKGTHVFGPVARELQKSDFSKIVSLASEAL</sequence>
<accession>A0ABP0VUC4</accession>
<dbReference type="SMART" id="SM01374">
    <property type="entry name" value="Ribosomal_L14"/>
    <property type="match status" value="1"/>
</dbReference>
<dbReference type="EMBL" id="OZ020106">
    <property type="protein sequence ID" value="CAK9258094.1"/>
    <property type="molecule type" value="Genomic_DNA"/>
</dbReference>
<dbReference type="InterPro" id="IPR000218">
    <property type="entry name" value="Ribosomal_uL14"/>
</dbReference>
<reference evidence="1" key="1">
    <citation type="submission" date="2024-02" db="EMBL/GenBank/DDBJ databases">
        <authorList>
            <consortium name="ELIXIR-Norway"/>
            <consortium name="Elixir Norway"/>
        </authorList>
    </citation>
    <scope>NUCLEOTIDE SEQUENCE</scope>
</reference>
<dbReference type="SUPFAM" id="SSF50193">
    <property type="entry name" value="Ribosomal protein L14"/>
    <property type="match status" value="1"/>
</dbReference>
<protein>
    <submittedName>
        <fullName evidence="1">Uncharacterized protein</fullName>
    </submittedName>
</protein>
<dbReference type="PANTHER" id="PTHR11761:SF3">
    <property type="entry name" value="LARGE RIBOSOMAL SUBUNIT PROTEIN UL14M"/>
    <property type="match status" value="1"/>
</dbReference>
<dbReference type="InterPro" id="IPR036853">
    <property type="entry name" value="Ribosomal_uL14_sf"/>
</dbReference>
<dbReference type="Proteomes" id="UP001497444">
    <property type="component" value="Chromosome 11"/>
</dbReference>
<dbReference type="Pfam" id="PF00238">
    <property type="entry name" value="Ribosomal_L14"/>
    <property type="match status" value="1"/>
</dbReference>